<organism evidence="6 7">
    <name type="scientific">Hyphococcus flavus</name>
    <dbReference type="NCBI Taxonomy" id="1866326"/>
    <lineage>
        <taxon>Bacteria</taxon>
        <taxon>Pseudomonadati</taxon>
        <taxon>Pseudomonadota</taxon>
        <taxon>Alphaproteobacteria</taxon>
        <taxon>Parvularculales</taxon>
        <taxon>Parvularculaceae</taxon>
        <taxon>Hyphococcus</taxon>
    </lineage>
</organism>
<protein>
    <recommendedName>
        <fullName evidence="5">5-formyltetrahydrofolate cyclo-ligase</fullName>
        <ecNumber evidence="5">6.3.3.2</ecNumber>
    </recommendedName>
</protein>
<dbReference type="InterPro" id="IPR002698">
    <property type="entry name" value="FTHF_cligase"/>
</dbReference>
<keyword evidence="5" id="KW-0479">Metal-binding</keyword>
<dbReference type="EMBL" id="CP118166">
    <property type="protein sequence ID" value="WDI32536.1"/>
    <property type="molecule type" value="Genomic_DNA"/>
</dbReference>
<evidence type="ECO:0000256" key="2">
    <source>
        <dbReference type="ARBA" id="ARBA00022741"/>
    </source>
</evidence>
<dbReference type="SUPFAM" id="SSF100950">
    <property type="entry name" value="NagB/RpiA/CoA transferase-like"/>
    <property type="match status" value="1"/>
</dbReference>
<comment type="cofactor">
    <cofactor evidence="5">
        <name>Mg(2+)</name>
        <dbReference type="ChEBI" id="CHEBI:18420"/>
    </cofactor>
</comment>
<evidence type="ECO:0000256" key="3">
    <source>
        <dbReference type="ARBA" id="ARBA00022840"/>
    </source>
</evidence>
<dbReference type="AlphaFoldDB" id="A0AAE9ZDH6"/>
<dbReference type="InterPro" id="IPR037171">
    <property type="entry name" value="NagB/RpiA_transferase-like"/>
</dbReference>
<dbReference type="Proteomes" id="UP001214043">
    <property type="component" value="Chromosome"/>
</dbReference>
<feature type="binding site" evidence="4">
    <location>
        <begin position="12"/>
        <end position="16"/>
    </location>
    <ligand>
        <name>ATP</name>
        <dbReference type="ChEBI" id="CHEBI:30616"/>
    </ligand>
</feature>
<proteinExistence type="inferred from homology"/>
<keyword evidence="7" id="KW-1185">Reference proteome</keyword>
<dbReference type="Pfam" id="PF01812">
    <property type="entry name" value="5-FTHF_cyc-lig"/>
    <property type="match status" value="1"/>
</dbReference>
<dbReference type="GO" id="GO:0046872">
    <property type="term" value="F:metal ion binding"/>
    <property type="evidence" value="ECO:0007669"/>
    <property type="project" value="UniProtKB-KW"/>
</dbReference>
<dbReference type="NCBIfam" id="TIGR02727">
    <property type="entry name" value="MTHFS_bact"/>
    <property type="match status" value="1"/>
</dbReference>
<dbReference type="GO" id="GO:0035999">
    <property type="term" value="P:tetrahydrofolate interconversion"/>
    <property type="evidence" value="ECO:0007669"/>
    <property type="project" value="TreeGrafter"/>
</dbReference>
<dbReference type="PANTHER" id="PTHR23407">
    <property type="entry name" value="ATPASE INHIBITOR/5-FORMYLTETRAHYDROFOLATE CYCLO-LIGASE"/>
    <property type="match status" value="1"/>
</dbReference>
<dbReference type="EC" id="6.3.3.2" evidence="5"/>
<comment type="similarity">
    <text evidence="1 5">Belongs to the 5-formyltetrahydrofolate cyclo-ligase family.</text>
</comment>
<dbReference type="InterPro" id="IPR024185">
    <property type="entry name" value="FTHF_cligase-like_sf"/>
</dbReference>
<reference evidence="6" key="1">
    <citation type="submission" date="2023-02" db="EMBL/GenBank/DDBJ databases">
        <title>Genome sequence of Hyphococcus flavus.</title>
        <authorList>
            <person name="Rong J.-C."/>
            <person name="Zhao Q."/>
            <person name="Yi M."/>
            <person name="Wu J.-Y."/>
        </authorList>
    </citation>
    <scope>NUCLEOTIDE SEQUENCE</scope>
    <source>
        <strain evidence="6">MCCC 1K03223</strain>
    </source>
</reference>
<feature type="binding site" evidence="4">
    <location>
        <begin position="137"/>
        <end position="145"/>
    </location>
    <ligand>
        <name>ATP</name>
        <dbReference type="ChEBI" id="CHEBI:30616"/>
    </ligand>
</feature>
<dbReference type="PANTHER" id="PTHR23407:SF1">
    <property type="entry name" value="5-FORMYLTETRAHYDROFOLATE CYCLO-LIGASE"/>
    <property type="match status" value="1"/>
</dbReference>
<gene>
    <name evidence="6" type="ORF">PUV54_04925</name>
</gene>
<name>A0AAE9ZDH6_9PROT</name>
<dbReference type="GO" id="GO:0009396">
    <property type="term" value="P:folic acid-containing compound biosynthetic process"/>
    <property type="evidence" value="ECO:0007669"/>
    <property type="project" value="TreeGrafter"/>
</dbReference>
<comment type="catalytic activity">
    <reaction evidence="5">
        <text>(6S)-5-formyl-5,6,7,8-tetrahydrofolate + ATP = (6R)-5,10-methenyltetrahydrofolate + ADP + phosphate</text>
        <dbReference type="Rhea" id="RHEA:10488"/>
        <dbReference type="ChEBI" id="CHEBI:30616"/>
        <dbReference type="ChEBI" id="CHEBI:43474"/>
        <dbReference type="ChEBI" id="CHEBI:57455"/>
        <dbReference type="ChEBI" id="CHEBI:57457"/>
        <dbReference type="ChEBI" id="CHEBI:456216"/>
        <dbReference type="EC" id="6.3.3.2"/>
    </reaction>
</comment>
<accession>A0AAE9ZDH6</accession>
<keyword evidence="5" id="KW-0460">Magnesium</keyword>
<evidence type="ECO:0000313" key="7">
    <source>
        <dbReference type="Proteomes" id="UP001214043"/>
    </source>
</evidence>
<dbReference type="RefSeq" id="WP_274494463.1">
    <property type="nucleotide sequence ID" value="NZ_CP118166.1"/>
</dbReference>
<keyword evidence="2 4" id="KW-0547">Nucleotide-binding</keyword>
<sequence length="194" mass="21374">MLPPIAPFLDPKRILRERMIGERRTAAKARPDAAEHAAANFLNAVEVSRSAVVSLYYTMRDELDTEPLARALFERHADVALPVVAKRKSPLIFRRYVPGDDLIKGSYGELVPTTNAQEVIPDILVVPLLAFTREGGRLGYGGGYYDRTLAALRKAGTPLAVGYAYGAQEVDALPLTRLDQPLDWVVTERGAIRC</sequence>
<evidence type="ECO:0000313" key="6">
    <source>
        <dbReference type="EMBL" id="WDI32536.1"/>
    </source>
</evidence>
<evidence type="ECO:0000256" key="5">
    <source>
        <dbReference type="RuleBase" id="RU361279"/>
    </source>
</evidence>
<evidence type="ECO:0000256" key="1">
    <source>
        <dbReference type="ARBA" id="ARBA00010638"/>
    </source>
</evidence>
<evidence type="ECO:0000256" key="4">
    <source>
        <dbReference type="PIRSR" id="PIRSR006806-1"/>
    </source>
</evidence>
<dbReference type="PIRSF" id="PIRSF006806">
    <property type="entry name" value="FTHF_cligase"/>
    <property type="match status" value="1"/>
</dbReference>
<dbReference type="KEGG" id="hfl:PUV54_04925"/>
<keyword evidence="6" id="KW-0436">Ligase</keyword>
<dbReference type="Gene3D" id="3.40.50.10420">
    <property type="entry name" value="NagB/RpiA/CoA transferase-like"/>
    <property type="match status" value="1"/>
</dbReference>
<keyword evidence="3 4" id="KW-0067">ATP-binding</keyword>
<dbReference type="GO" id="GO:0030272">
    <property type="term" value="F:5-formyltetrahydrofolate cyclo-ligase activity"/>
    <property type="evidence" value="ECO:0007669"/>
    <property type="project" value="UniProtKB-EC"/>
</dbReference>
<feature type="binding site" evidence="4">
    <location>
        <position position="62"/>
    </location>
    <ligand>
        <name>substrate</name>
    </ligand>
</feature>
<dbReference type="GO" id="GO:0005524">
    <property type="term" value="F:ATP binding"/>
    <property type="evidence" value="ECO:0007669"/>
    <property type="project" value="UniProtKB-KW"/>
</dbReference>